<dbReference type="SUPFAM" id="SSF81383">
    <property type="entry name" value="F-box domain"/>
    <property type="match status" value="1"/>
</dbReference>
<evidence type="ECO:0000259" key="1">
    <source>
        <dbReference type="Pfam" id="PF12937"/>
    </source>
</evidence>
<dbReference type="InterPro" id="IPR036047">
    <property type="entry name" value="F-box-like_dom_sf"/>
</dbReference>
<dbReference type="InterPro" id="IPR001810">
    <property type="entry name" value="F-box_dom"/>
</dbReference>
<accession>S8EIQ1</accession>
<proteinExistence type="predicted"/>
<keyword evidence="3" id="KW-1185">Reference proteome</keyword>
<feature type="non-terminal residue" evidence="2">
    <location>
        <position position="1"/>
    </location>
</feature>
<dbReference type="HOGENOM" id="CLU_1606591_0_0_1"/>
<dbReference type="Pfam" id="PF12937">
    <property type="entry name" value="F-box-like"/>
    <property type="match status" value="1"/>
</dbReference>
<evidence type="ECO:0000313" key="2">
    <source>
        <dbReference type="EMBL" id="EPT05072.1"/>
    </source>
</evidence>
<evidence type="ECO:0000313" key="3">
    <source>
        <dbReference type="Proteomes" id="UP000015241"/>
    </source>
</evidence>
<reference evidence="2 3" key="1">
    <citation type="journal article" date="2012" name="Science">
        <title>The Paleozoic origin of enzymatic lignin decomposition reconstructed from 31 fungal genomes.</title>
        <authorList>
            <person name="Floudas D."/>
            <person name="Binder M."/>
            <person name="Riley R."/>
            <person name="Barry K."/>
            <person name="Blanchette R.A."/>
            <person name="Henrissat B."/>
            <person name="Martinez A.T."/>
            <person name="Otillar R."/>
            <person name="Spatafora J.W."/>
            <person name="Yadav J.S."/>
            <person name="Aerts A."/>
            <person name="Benoit I."/>
            <person name="Boyd A."/>
            <person name="Carlson A."/>
            <person name="Copeland A."/>
            <person name="Coutinho P.M."/>
            <person name="de Vries R.P."/>
            <person name="Ferreira P."/>
            <person name="Findley K."/>
            <person name="Foster B."/>
            <person name="Gaskell J."/>
            <person name="Glotzer D."/>
            <person name="Gorecki P."/>
            <person name="Heitman J."/>
            <person name="Hesse C."/>
            <person name="Hori C."/>
            <person name="Igarashi K."/>
            <person name="Jurgens J.A."/>
            <person name="Kallen N."/>
            <person name="Kersten P."/>
            <person name="Kohler A."/>
            <person name="Kuees U."/>
            <person name="Kumar T.K.A."/>
            <person name="Kuo A."/>
            <person name="LaButti K."/>
            <person name="Larrondo L.F."/>
            <person name="Lindquist E."/>
            <person name="Ling A."/>
            <person name="Lombard V."/>
            <person name="Lucas S."/>
            <person name="Lundell T."/>
            <person name="Martin R."/>
            <person name="McLaughlin D.J."/>
            <person name="Morgenstern I."/>
            <person name="Morin E."/>
            <person name="Murat C."/>
            <person name="Nagy L.G."/>
            <person name="Nolan M."/>
            <person name="Ohm R.A."/>
            <person name="Patyshakuliyeva A."/>
            <person name="Rokas A."/>
            <person name="Ruiz-Duenas F.J."/>
            <person name="Sabat G."/>
            <person name="Salamov A."/>
            <person name="Samejima M."/>
            <person name="Schmutz J."/>
            <person name="Slot J.C."/>
            <person name="St John F."/>
            <person name="Stenlid J."/>
            <person name="Sun H."/>
            <person name="Sun S."/>
            <person name="Syed K."/>
            <person name="Tsang A."/>
            <person name="Wiebenga A."/>
            <person name="Young D."/>
            <person name="Pisabarro A."/>
            <person name="Eastwood D.C."/>
            <person name="Martin F."/>
            <person name="Cullen D."/>
            <person name="Grigoriev I.V."/>
            <person name="Hibbett D.S."/>
        </authorList>
    </citation>
    <scope>NUCLEOTIDE SEQUENCE</scope>
    <source>
        <strain evidence="3">FP-58527</strain>
    </source>
</reference>
<feature type="domain" description="F-box" evidence="1">
    <location>
        <begin position="1"/>
        <end position="43"/>
    </location>
</feature>
<dbReference type="EMBL" id="KE504124">
    <property type="protein sequence ID" value="EPT05072.1"/>
    <property type="molecule type" value="Genomic_DNA"/>
</dbReference>
<protein>
    <recommendedName>
        <fullName evidence="1">F-box domain-containing protein</fullName>
    </recommendedName>
</protein>
<dbReference type="InParanoid" id="S8EIQ1"/>
<dbReference type="AlphaFoldDB" id="S8EIQ1"/>
<gene>
    <name evidence="2" type="ORF">FOMPIDRAFT_1108910</name>
</gene>
<dbReference type="Proteomes" id="UP000015241">
    <property type="component" value="Unassembled WGS sequence"/>
</dbReference>
<name>S8EIQ1_FOMSC</name>
<organism evidence="2 3">
    <name type="scientific">Fomitopsis schrenkii</name>
    <name type="common">Brown rot fungus</name>
    <dbReference type="NCBI Taxonomy" id="2126942"/>
    <lineage>
        <taxon>Eukaryota</taxon>
        <taxon>Fungi</taxon>
        <taxon>Dikarya</taxon>
        <taxon>Basidiomycota</taxon>
        <taxon>Agaricomycotina</taxon>
        <taxon>Agaricomycetes</taxon>
        <taxon>Polyporales</taxon>
        <taxon>Fomitopsis</taxon>
    </lineage>
</organism>
<feature type="non-terminal residue" evidence="2">
    <location>
        <position position="166"/>
    </location>
</feature>
<dbReference type="STRING" id="743788.S8EIQ1"/>
<sequence>PLELFENILDFLRWETRDLYNCALVCSAWHRHSQRLLYSRVVIKSRNAYDAVVQSSSRDGRSREYLTGTNILVVGNLAAGRASLEPREYLLSIPLALGRSMCSLRCLEYYETIQAPYHPSFTHSFLHFSALIHLKLDGFQLHSFNDLCSIICALKTLRELDLRRGR</sequence>
<dbReference type="OrthoDB" id="2804675at2759"/>